<dbReference type="EMBL" id="BPQB01000130">
    <property type="protein sequence ID" value="GJF00035.1"/>
    <property type="molecule type" value="Genomic_DNA"/>
</dbReference>
<dbReference type="AlphaFoldDB" id="A0A9P3GT39"/>
<dbReference type="Proteomes" id="UP000703269">
    <property type="component" value="Unassembled WGS sequence"/>
</dbReference>
<protein>
    <submittedName>
        <fullName evidence="1">Uncharacterized protein</fullName>
    </submittedName>
</protein>
<evidence type="ECO:0000313" key="2">
    <source>
        <dbReference type="Proteomes" id="UP000703269"/>
    </source>
</evidence>
<dbReference type="OrthoDB" id="3270804at2759"/>
<gene>
    <name evidence="1" type="ORF">PsYK624_163120</name>
</gene>
<proteinExistence type="predicted"/>
<reference evidence="1 2" key="1">
    <citation type="submission" date="2021-08" db="EMBL/GenBank/DDBJ databases">
        <title>Draft Genome Sequence of Phanerochaete sordida strain YK-624.</title>
        <authorList>
            <person name="Mori T."/>
            <person name="Dohra H."/>
            <person name="Suzuki T."/>
            <person name="Kawagishi H."/>
            <person name="Hirai H."/>
        </authorList>
    </citation>
    <scope>NUCLEOTIDE SEQUENCE [LARGE SCALE GENOMIC DNA]</scope>
    <source>
        <strain evidence="1 2">YK-624</strain>
    </source>
</reference>
<evidence type="ECO:0000313" key="1">
    <source>
        <dbReference type="EMBL" id="GJF00035.1"/>
    </source>
</evidence>
<accession>A0A9P3GT39</accession>
<organism evidence="1 2">
    <name type="scientific">Phanerochaete sordida</name>
    <dbReference type="NCBI Taxonomy" id="48140"/>
    <lineage>
        <taxon>Eukaryota</taxon>
        <taxon>Fungi</taxon>
        <taxon>Dikarya</taxon>
        <taxon>Basidiomycota</taxon>
        <taxon>Agaricomycotina</taxon>
        <taxon>Agaricomycetes</taxon>
        <taxon>Polyporales</taxon>
        <taxon>Phanerochaetaceae</taxon>
        <taxon>Phanerochaete</taxon>
    </lineage>
</organism>
<keyword evidence="2" id="KW-1185">Reference proteome</keyword>
<name>A0A9P3GT39_9APHY</name>
<comment type="caution">
    <text evidence="1">The sequence shown here is derived from an EMBL/GenBank/DDBJ whole genome shotgun (WGS) entry which is preliminary data.</text>
</comment>
<sequence length="124" mass="13918">MRVLSNARVDRRRQILTLIDVLCPDTEISEHAPMPPPPPDKARIQHWYVVFCGRFMGCLKSLHLKSKYVDGYSMNQSQSYSSFVAMCDAWRAAYLSGSVSGPLSPKSLVPFIVSDAEAQRRVDA</sequence>